<dbReference type="NCBIfam" id="NF007980">
    <property type="entry name" value="PRK10707.1"/>
    <property type="match status" value="1"/>
</dbReference>
<dbReference type="CDD" id="cd03426">
    <property type="entry name" value="NUDIX_CoAse_Nudt7"/>
    <property type="match status" value="1"/>
</dbReference>
<evidence type="ECO:0000313" key="8">
    <source>
        <dbReference type="EMBL" id="SLN52224.1"/>
    </source>
</evidence>
<evidence type="ECO:0000256" key="4">
    <source>
        <dbReference type="ARBA" id="ARBA00022801"/>
    </source>
</evidence>
<dbReference type="PANTHER" id="PTHR12992:SF11">
    <property type="entry name" value="MITOCHONDRIAL COENZYME A DIPHOSPHATASE NUDT8"/>
    <property type="match status" value="1"/>
</dbReference>
<evidence type="ECO:0000256" key="6">
    <source>
        <dbReference type="ARBA" id="ARBA00023211"/>
    </source>
</evidence>
<comment type="cofactor">
    <cofactor evidence="2">
        <name>Mg(2+)</name>
        <dbReference type="ChEBI" id="CHEBI:18420"/>
    </cofactor>
</comment>
<protein>
    <submittedName>
        <fullName evidence="8">Putative NUDIX hydrolase</fullName>
    </submittedName>
</protein>
<keyword evidence="9" id="KW-1185">Reference proteome</keyword>
<dbReference type="InterPro" id="IPR000086">
    <property type="entry name" value="NUDIX_hydrolase_dom"/>
</dbReference>
<name>A0A1Y5SZE8_9RHOB</name>
<proteinExistence type="predicted"/>
<evidence type="ECO:0000256" key="5">
    <source>
        <dbReference type="ARBA" id="ARBA00022842"/>
    </source>
</evidence>
<dbReference type="STRING" id="658057.SAMN04488032_11031"/>
<dbReference type="Pfam" id="PF00293">
    <property type="entry name" value="NUDIX"/>
    <property type="match status" value="1"/>
</dbReference>
<dbReference type="InterPro" id="IPR015797">
    <property type="entry name" value="NUDIX_hydrolase-like_dom_sf"/>
</dbReference>
<sequence length="199" mass="22121">MVAQSERLDIERALTYVGRPSSDFDLNPDARPKSVGLKPAGVLLPIIERPAGLQLILTKRSSTIRNHPGQIAFPGGRVDPEDADHIAAALREANEEIGLNPDIVEILGELPAHETVSNYSMHPVVGWVTQNFTPCAEEAEVSEIFEVPLSHVLNTSHYTVQSRFWRGQSRRFYTVPYGPYYIWGATARVLRSFAERVSA</sequence>
<dbReference type="EMBL" id="FWFW01000008">
    <property type="protein sequence ID" value="SLN52224.1"/>
    <property type="molecule type" value="Genomic_DNA"/>
</dbReference>
<dbReference type="PANTHER" id="PTHR12992">
    <property type="entry name" value="NUDIX HYDROLASE"/>
    <property type="match status" value="1"/>
</dbReference>
<dbReference type="SUPFAM" id="SSF55811">
    <property type="entry name" value="Nudix"/>
    <property type="match status" value="1"/>
</dbReference>
<keyword evidence="6" id="KW-0464">Manganese</keyword>
<dbReference type="RefSeq" id="WP_085849749.1">
    <property type="nucleotide sequence ID" value="NZ_FNZV01000010.1"/>
</dbReference>
<accession>A0A1Y5SZE8</accession>
<evidence type="ECO:0000256" key="1">
    <source>
        <dbReference type="ARBA" id="ARBA00001936"/>
    </source>
</evidence>
<evidence type="ECO:0000313" key="9">
    <source>
        <dbReference type="Proteomes" id="UP000193307"/>
    </source>
</evidence>
<dbReference type="GO" id="GO:0046872">
    <property type="term" value="F:metal ion binding"/>
    <property type="evidence" value="ECO:0007669"/>
    <property type="project" value="UniProtKB-KW"/>
</dbReference>
<feature type="domain" description="Nudix hydrolase" evidence="7">
    <location>
        <begin position="37"/>
        <end position="174"/>
    </location>
</feature>
<organism evidence="8 9">
    <name type="scientific">Pacificibacter marinus</name>
    <dbReference type="NCBI Taxonomy" id="658057"/>
    <lineage>
        <taxon>Bacteria</taxon>
        <taxon>Pseudomonadati</taxon>
        <taxon>Pseudomonadota</taxon>
        <taxon>Alphaproteobacteria</taxon>
        <taxon>Rhodobacterales</taxon>
        <taxon>Roseobacteraceae</taxon>
        <taxon>Pacificibacter</taxon>
    </lineage>
</organism>
<dbReference type="PROSITE" id="PS51462">
    <property type="entry name" value="NUDIX"/>
    <property type="match status" value="1"/>
</dbReference>
<keyword evidence="5" id="KW-0460">Magnesium</keyword>
<reference evidence="8 9" key="1">
    <citation type="submission" date="2017-03" db="EMBL/GenBank/DDBJ databases">
        <authorList>
            <person name="Afonso C.L."/>
            <person name="Miller P.J."/>
            <person name="Scott M.A."/>
            <person name="Spackman E."/>
            <person name="Goraichik I."/>
            <person name="Dimitrov K.M."/>
            <person name="Suarez D.L."/>
            <person name="Swayne D.E."/>
        </authorList>
    </citation>
    <scope>NUCLEOTIDE SEQUENCE [LARGE SCALE GENOMIC DNA]</scope>
    <source>
        <strain evidence="8 9">CECT 7971</strain>
    </source>
</reference>
<dbReference type="Proteomes" id="UP000193307">
    <property type="component" value="Unassembled WGS sequence"/>
</dbReference>
<dbReference type="OrthoDB" id="9802805at2"/>
<dbReference type="InterPro" id="IPR045121">
    <property type="entry name" value="CoAse"/>
</dbReference>
<dbReference type="Gene3D" id="3.90.79.10">
    <property type="entry name" value="Nucleoside Triphosphate Pyrophosphohydrolase"/>
    <property type="match status" value="1"/>
</dbReference>
<evidence type="ECO:0000259" key="7">
    <source>
        <dbReference type="PROSITE" id="PS51462"/>
    </source>
</evidence>
<keyword evidence="3" id="KW-0479">Metal-binding</keyword>
<gene>
    <name evidence="8" type="ORF">PAM7971_02627</name>
</gene>
<dbReference type="GO" id="GO:0010945">
    <property type="term" value="F:coenzyme A diphosphatase activity"/>
    <property type="evidence" value="ECO:0007669"/>
    <property type="project" value="InterPro"/>
</dbReference>
<comment type="cofactor">
    <cofactor evidence="1">
        <name>Mn(2+)</name>
        <dbReference type="ChEBI" id="CHEBI:29035"/>
    </cofactor>
</comment>
<evidence type="ECO:0000256" key="2">
    <source>
        <dbReference type="ARBA" id="ARBA00001946"/>
    </source>
</evidence>
<keyword evidence="4 8" id="KW-0378">Hydrolase</keyword>
<evidence type="ECO:0000256" key="3">
    <source>
        <dbReference type="ARBA" id="ARBA00022723"/>
    </source>
</evidence>
<dbReference type="AlphaFoldDB" id="A0A1Y5SZE8"/>